<dbReference type="SUPFAM" id="SSF56003">
    <property type="entry name" value="Molybdenum cofactor-binding domain"/>
    <property type="match status" value="1"/>
</dbReference>
<feature type="non-terminal residue" evidence="2">
    <location>
        <position position="77"/>
    </location>
</feature>
<dbReference type="InterPro" id="IPR008274">
    <property type="entry name" value="AldOxase/xan_DH_MoCoBD1"/>
</dbReference>
<evidence type="ECO:0000313" key="3">
    <source>
        <dbReference type="Proteomes" id="UP001156141"/>
    </source>
</evidence>
<dbReference type="Gene3D" id="3.30.365.10">
    <property type="entry name" value="Aldehyde oxidase/xanthine dehydrogenase, molybdopterin binding domain"/>
    <property type="match status" value="1"/>
</dbReference>
<feature type="domain" description="Aldehyde oxidase/xanthine dehydrogenase first molybdopterin binding" evidence="1">
    <location>
        <begin position="27"/>
        <end position="77"/>
    </location>
</feature>
<proteinExistence type="predicted"/>
<reference evidence="2" key="1">
    <citation type="submission" date="2022-02" db="EMBL/GenBank/DDBJ databases">
        <title>Aestuariibaculum sp., a marine bacterium isolated from sediment in Guangxi.</title>
        <authorList>
            <person name="Ying J."/>
        </authorList>
    </citation>
    <scope>NUCLEOTIDE SEQUENCE</scope>
    <source>
        <strain evidence="2">L182</strain>
    </source>
</reference>
<organism evidence="2 3">
    <name type="scientific">Aestuariibaculum lutulentum</name>
    <dbReference type="NCBI Taxonomy" id="2920935"/>
    <lineage>
        <taxon>Bacteria</taxon>
        <taxon>Pseudomonadati</taxon>
        <taxon>Bacteroidota</taxon>
        <taxon>Flavobacteriia</taxon>
        <taxon>Flavobacteriales</taxon>
        <taxon>Flavobacteriaceae</taxon>
    </lineage>
</organism>
<dbReference type="EMBL" id="JAKVQD010000407">
    <property type="protein sequence ID" value="MCH4554473.1"/>
    <property type="molecule type" value="Genomic_DNA"/>
</dbReference>
<keyword evidence="3" id="KW-1185">Reference proteome</keyword>
<dbReference type="Pfam" id="PF02738">
    <property type="entry name" value="MoCoBD_1"/>
    <property type="match status" value="1"/>
</dbReference>
<gene>
    <name evidence="2" type="ORF">MKW35_17770</name>
</gene>
<dbReference type="InterPro" id="IPR037165">
    <property type="entry name" value="AldOxase/xan_DH_Mopterin-bd_sf"/>
</dbReference>
<comment type="caution">
    <text evidence="2">The sequence shown here is derived from an EMBL/GenBank/DDBJ whole genome shotgun (WGS) entry which is preliminary data.</text>
</comment>
<sequence length="77" mass="8029">KLLSIVQRGVNETSMLGVAVEPLGSVTAIMYAVPNFSSRQNVIPLNTVTPGALRAPGENPSAFGIESAIDELAYEVG</sequence>
<evidence type="ECO:0000259" key="1">
    <source>
        <dbReference type="Pfam" id="PF02738"/>
    </source>
</evidence>
<name>A0ABS9RNG3_9FLAO</name>
<protein>
    <submittedName>
        <fullName evidence="2">Molybdopterin-dependent oxidoreductase</fullName>
    </submittedName>
</protein>
<evidence type="ECO:0000313" key="2">
    <source>
        <dbReference type="EMBL" id="MCH4554473.1"/>
    </source>
</evidence>
<accession>A0ABS9RNG3</accession>
<feature type="non-terminal residue" evidence="2">
    <location>
        <position position="1"/>
    </location>
</feature>
<dbReference type="Proteomes" id="UP001156141">
    <property type="component" value="Unassembled WGS sequence"/>
</dbReference>